<feature type="region of interest" description="Disordered" evidence="2">
    <location>
        <begin position="656"/>
        <end position="704"/>
    </location>
</feature>
<dbReference type="Pfam" id="PF14661">
    <property type="entry name" value="HAUS6_N"/>
    <property type="match status" value="1"/>
</dbReference>
<accession>A0A9P8CGR2</accession>
<feature type="region of interest" description="Disordered" evidence="2">
    <location>
        <begin position="571"/>
        <end position="590"/>
    </location>
</feature>
<dbReference type="OrthoDB" id="5575722at2759"/>
<feature type="coiled-coil region" evidence="1">
    <location>
        <begin position="308"/>
        <end position="335"/>
    </location>
</feature>
<evidence type="ECO:0000256" key="2">
    <source>
        <dbReference type="SAM" id="MobiDB-lite"/>
    </source>
</evidence>
<protein>
    <submittedName>
        <fullName evidence="4">HAUS augmin-like complex subunit 6 N-terminus-domain-containing protein</fullName>
    </submittedName>
</protein>
<dbReference type="EMBL" id="MU253801">
    <property type="protein sequence ID" value="KAG9246523.1"/>
    <property type="molecule type" value="Genomic_DNA"/>
</dbReference>
<comment type="caution">
    <text evidence="4">The sequence shown here is derived from an EMBL/GenBank/DDBJ whole genome shotgun (WGS) entry which is preliminary data.</text>
</comment>
<evidence type="ECO:0000313" key="5">
    <source>
        <dbReference type="Proteomes" id="UP000887226"/>
    </source>
</evidence>
<evidence type="ECO:0000259" key="3">
    <source>
        <dbReference type="Pfam" id="PF14661"/>
    </source>
</evidence>
<feature type="compositionally biased region" description="Basic and acidic residues" evidence="2">
    <location>
        <begin position="658"/>
        <end position="672"/>
    </location>
</feature>
<sequence>MSNTLHARSRSLRSNILNLKPSVIPTTQAPQGPLSISLFLTNLRLLNLDLRDDWPEMTTSTFSTKDQKKRIQSVEWALYQLFMLWDLEEARDKLQPFFPPLEPLQSLNLRAALLRCLEQAKKSGVLGREVILRKTMLDECKGERLEEILAVFSNAVLKRVLQQTDRENSALAHQLALENFSYSGERSKLSALIVAHKASLSKHLREKDASRAQYKDFSDLLNLNERRITRRQEQLKQIIADRGVQHQISEHEIAALHSQIQKNWSGSDQWLQTILYGDNMGSTDPVLATPLEKLWKHVENGSIGGIEAKQQVGLLEQLNSRVKNQEARLAKWQSFGKSLKKVGSPVKSQVPHTSTDGRNIDLGFTQHQVLQLPRAVTESAVNKPETNSLREYKRMVENLKAELVNVNKPKVIRLADVVRRVATPEAVSSNVTPLSDRSPIIEPVFISPYITTGSVSRDEEDCTFEIDAEEIVPSPAVVAKKPFSTPKIGRAAKRDEAVESDRLAMSKSGNDTRHEEGHKELGLRTRTVTSTGSATVPRPQLPSQSPPRVDGGTDTQLKSTEETDLANKILDSISASSPSPKKRHTLSLAERTRLTMSRASHSKYSELHDDVEELSDLPRLSIKPLVRAEKQLVVDPDTERHAELIERTRKSMAGFEAAQKKAQIERRRSVRDSKKKSRESTYFLKVEEEPPSTPNLDPVELIGGDPDYESVFKSRPKIATSPAMSPARILEELYEE</sequence>
<gene>
    <name evidence="4" type="ORF">BJ878DRAFT_277758</name>
</gene>
<reference evidence="4" key="1">
    <citation type="journal article" date="2021" name="IMA Fungus">
        <title>Genomic characterization of three marine fungi, including Emericellopsis atlantica sp. nov. with signatures of a generalist lifestyle and marine biomass degradation.</title>
        <authorList>
            <person name="Hagestad O.C."/>
            <person name="Hou L."/>
            <person name="Andersen J.H."/>
            <person name="Hansen E.H."/>
            <person name="Altermark B."/>
            <person name="Li C."/>
            <person name="Kuhnert E."/>
            <person name="Cox R.J."/>
            <person name="Crous P.W."/>
            <person name="Spatafora J.W."/>
            <person name="Lail K."/>
            <person name="Amirebrahimi M."/>
            <person name="Lipzen A."/>
            <person name="Pangilinan J."/>
            <person name="Andreopoulos W."/>
            <person name="Hayes R.D."/>
            <person name="Ng V."/>
            <person name="Grigoriev I.V."/>
            <person name="Jackson S.A."/>
            <person name="Sutton T.D.S."/>
            <person name="Dobson A.D.W."/>
            <person name="Rama T."/>
        </authorList>
    </citation>
    <scope>NUCLEOTIDE SEQUENCE</scope>
    <source>
        <strain evidence="4">TRa3180A</strain>
    </source>
</reference>
<feature type="compositionally biased region" description="Basic and acidic residues" evidence="2">
    <location>
        <begin position="492"/>
        <end position="523"/>
    </location>
</feature>
<dbReference type="Proteomes" id="UP000887226">
    <property type="component" value="Unassembled WGS sequence"/>
</dbReference>
<name>A0A9P8CGR2_9HELO</name>
<organism evidence="4 5">
    <name type="scientific">Calycina marina</name>
    <dbReference type="NCBI Taxonomy" id="1763456"/>
    <lineage>
        <taxon>Eukaryota</taxon>
        <taxon>Fungi</taxon>
        <taxon>Dikarya</taxon>
        <taxon>Ascomycota</taxon>
        <taxon>Pezizomycotina</taxon>
        <taxon>Leotiomycetes</taxon>
        <taxon>Helotiales</taxon>
        <taxon>Pezizellaceae</taxon>
        <taxon>Calycina</taxon>
    </lineage>
</organism>
<dbReference type="InterPro" id="IPR028163">
    <property type="entry name" value="HAUS_6_N"/>
</dbReference>
<keyword evidence="1" id="KW-0175">Coiled coil</keyword>
<evidence type="ECO:0000313" key="4">
    <source>
        <dbReference type="EMBL" id="KAG9246523.1"/>
    </source>
</evidence>
<proteinExistence type="predicted"/>
<evidence type="ECO:0000256" key="1">
    <source>
        <dbReference type="SAM" id="Coils"/>
    </source>
</evidence>
<feature type="domain" description="HAUS augmin-like complex subunit 6 N-terminal" evidence="3">
    <location>
        <begin position="39"/>
        <end position="265"/>
    </location>
</feature>
<dbReference type="AlphaFoldDB" id="A0A9P8CGR2"/>
<keyword evidence="5" id="KW-1185">Reference proteome</keyword>
<feature type="region of interest" description="Disordered" evidence="2">
    <location>
        <begin position="489"/>
        <end position="562"/>
    </location>
</feature>
<feature type="compositionally biased region" description="Low complexity" evidence="2">
    <location>
        <begin position="536"/>
        <end position="549"/>
    </location>
</feature>